<feature type="transmembrane region" description="Helical" evidence="1">
    <location>
        <begin position="359"/>
        <end position="378"/>
    </location>
</feature>
<feature type="transmembrane region" description="Helical" evidence="1">
    <location>
        <begin position="291"/>
        <end position="313"/>
    </location>
</feature>
<accession>A0A2W5T8U7</accession>
<evidence type="ECO:0000313" key="3">
    <source>
        <dbReference type="EMBL" id="PZR11939.1"/>
    </source>
</evidence>
<dbReference type="Proteomes" id="UP000249061">
    <property type="component" value="Unassembled WGS sequence"/>
</dbReference>
<keyword evidence="3" id="KW-0012">Acyltransferase</keyword>
<dbReference type="PANTHER" id="PTHR31605">
    <property type="entry name" value="GLYCEROL-3-PHOSPHATE O-ACYLTRANSFERASE 1"/>
    <property type="match status" value="1"/>
</dbReference>
<dbReference type="Pfam" id="PF01553">
    <property type="entry name" value="Acyltransferase"/>
    <property type="match status" value="1"/>
</dbReference>
<dbReference type="SMART" id="SM00563">
    <property type="entry name" value="PlsC"/>
    <property type="match status" value="1"/>
</dbReference>
<proteinExistence type="predicted"/>
<dbReference type="PANTHER" id="PTHR31605:SF0">
    <property type="entry name" value="GLYCEROL-3-PHOSPHATE O-ACYLTRANSFERASE 1"/>
    <property type="match status" value="1"/>
</dbReference>
<sequence>MFYRFFRAAAGLALRLFFRIETPVDPHDGLKLEGPVMYVGNHPNGLIDPGVLFALSQRQVTFLAKEPLFRTPGIGAILRGLGALPVFRKQDGPGDTTKNEGTLTASVEALKQGRVITIFPEGKSHSEPQLAELKTGAARIALEAVRQGAAVKIVPVGITYEAKNLFGSRVHVDVGAPISPSGEARELTTTIANALKAVTLNLAAWEELPLIQTAEALYALASNSRAGDTERLKAFARGVTALREEQPERFEELKARLVHFRSRLSLLAMSADDVHSRFQPATVTWFVVRNVLWLATLPVFALGMLVFAIPYFLPLLAVRLAKPDVDTESTVKVLTAMVVAPVWWVLLTALSWWQGGVVAGLVTFVTVPPLAIFTRMFFERRASALRDVRTFFVLGSRKSLQRRLVEEGREIAGEVEKLVGEFSARVA</sequence>
<feature type="domain" description="Phospholipid/glycerol acyltransferase" evidence="2">
    <location>
        <begin position="36"/>
        <end position="161"/>
    </location>
</feature>
<organism evidence="3 4">
    <name type="scientific">Archangium gephyra</name>
    <dbReference type="NCBI Taxonomy" id="48"/>
    <lineage>
        <taxon>Bacteria</taxon>
        <taxon>Pseudomonadati</taxon>
        <taxon>Myxococcota</taxon>
        <taxon>Myxococcia</taxon>
        <taxon>Myxococcales</taxon>
        <taxon>Cystobacterineae</taxon>
        <taxon>Archangiaceae</taxon>
        <taxon>Archangium</taxon>
    </lineage>
</organism>
<dbReference type="InterPro" id="IPR052744">
    <property type="entry name" value="GPAT/DAPAT"/>
</dbReference>
<evidence type="ECO:0000313" key="4">
    <source>
        <dbReference type="Proteomes" id="UP000249061"/>
    </source>
</evidence>
<dbReference type="EMBL" id="QFQP01000013">
    <property type="protein sequence ID" value="PZR11939.1"/>
    <property type="molecule type" value="Genomic_DNA"/>
</dbReference>
<evidence type="ECO:0000259" key="2">
    <source>
        <dbReference type="SMART" id="SM00563"/>
    </source>
</evidence>
<protein>
    <submittedName>
        <fullName evidence="3">Acyltransferase</fullName>
    </submittedName>
</protein>
<keyword evidence="1" id="KW-1133">Transmembrane helix</keyword>
<dbReference type="GO" id="GO:0016287">
    <property type="term" value="F:glycerone-phosphate O-acyltransferase activity"/>
    <property type="evidence" value="ECO:0007669"/>
    <property type="project" value="TreeGrafter"/>
</dbReference>
<keyword evidence="1" id="KW-0472">Membrane</keyword>
<dbReference type="GO" id="GO:0008654">
    <property type="term" value="P:phospholipid biosynthetic process"/>
    <property type="evidence" value="ECO:0007669"/>
    <property type="project" value="TreeGrafter"/>
</dbReference>
<name>A0A2W5T8U7_9BACT</name>
<comment type="caution">
    <text evidence="3">The sequence shown here is derived from an EMBL/GenBank/DDBJ whole genome shotgun (WGS) entry which is preliminary data.</text>
</comment>
<keyword evidence="1" id="KW-0812">Transmembrane</keyword>
<dbReference type="SUPFAM" id="SSF69593">
    <property type="entry name" value="Glycerol-3-phosphate (1)-acyltransferase"/>
    <property type="match status" value="1"/>
</dbReference>
<dbReference type="InterPro" id="IPR002123">
    <property type="entry name" value="Plipid/glycerol_acylTrfase"/>
</dbReference>
<dbReference type="AlphaFoldDB" id="A0A2W5T8U7"/>
<feature type="transmembrane region" description="Helical" evidence="1">
    <location>
        <begin position="333"/>
        <end position="353"/>
    </location>
</feature>
<keyword evidence="3" id="KW-0808">Transferase</keyword>
<gene>
    <name evidence="3" type="ORF">DI536_16550</name>
</gene>
<evidence type="ECO:0000256" key="1">
    <source>
        <dbReference type="SAM" id="Phobius"/>
    </source>
</evidence>
<dbReference type="GO" id="GO:0004366">
    <property type="term" value="F:glycerol-3-phosphate O-acyltransferase activity"/>
    <property type="evidence" value="ECO:0007669"/>
    <property type="project" value="TreeGrafter"/>
</dbReference>
<reference evidence="3 4" key="1">
    <citation type="submission" date="2017-08" db="EMBL/GenBank/DDBJ databases">
        <title>Infants hospitalized years apart are colonized by the same room-sourced microbial strains.</title>
        <authorList>
            <person name="Brooks B."/>
            <person name="Olm M.R."/>
            <person name="Firek B.A."/>
            <person name="Baker R."/>
            <person name="Thomas B.C."/>
            <person name="Morowitz M.J."/>
            <person name="Banfield J.F."/>
        </authorList>
    </citation>
    <scope>NUCLEOTIDE SEQUENCE [LARGE SCALE GENOMIC DNA]</scope>
    <source>
        <strain evidence="3">S2_003_000_R2_14</strain>
    </source>
</reference>